<dbReference type="AlphaFoldDB" id="A0A182IYQ2"/>
<organism evidence="1">
    <name type="scientific">Anopheles atroparvus</name>
    <name type="common">European mosquito</name>
    <dbReference type="NCBI Taxonomy" id="41427"/>
    <lineage>
        <taxon>Eukaryota</taxon>
        <taxon>Metazoa</taxon>
        <taxon>Ecdysozoa</taxon>
        <taxon>Arthropoda</taxon>
        <taxon>Hexapoda</taxon>
        <taxon>Insecta</taxon>
        <taxon>Pterygota</taxon>
        <taxon>Neoptera</taxon>
        <taxon>Endopterygota</taxon>
        <taxon>Diptera</taxon>
        <taxon>Nematocera</taxon>
        <taxon>Culicoidea</taxon>
        <taxon>Culicidae</taxon>
        <taxon>Anophelinae</taxon>
        <taxon>Anopheles</taxon>
    </lineage>
</organism>
<reference evidence="1" key="1">
    <citation type="submission" date="2022-08" db="UniProtKB">
        <authorList>
            <consortium name="EnsemblMetazoa"/>
        </authorList>
    </citation>
    <scope>IDENTIFICATION</scope>
    <source>
        <strain evidence="1">EBRO</strain>
    </source>
</reference>
<proteinExistence type="predicted"/>
<protein>
    <submittedName>
        <fullName evidence="1">Uncharacterized protein</fullName>
    </submittedName>
</protein>
<evidence type="ECO:0000313" key="1">
    <source>
        <dbReference type="EnsemblMetazoa" id="AATE008053-PA.1"/>
    </source>
</evidence>
<dbReference type="EnsemblMetazoa" id="AATE008053-RA">
    <property type="protein sequence ID" value="AATE008053-PA.1"/>
    <property type="gene ID" value="AATE008053"/>
</dbReference>
<accession>A0A182IYQ2</accession>
<name>A0A182IYQ2_ANOAO</name>
<dbReference type="VEuPathDB" id="VectorBase:AATE008053"/>
<sequence length="423" mass="46641">MKKTISGGSFSVRNAEDHQSAITLMTAAGFRPEGGRASGAPKMWIVPTGAIHLAVGSAIGFIGFPGGSFSVRNAEDHQSAITLMTAAGFRPEGGRASGAPKMWIVPTGAIHLAVGSAIGFIGFPRTAYSLMAVQGITSEKSECCEAKRKERLRSERLHVWRYRRRLAHLLEALASQLLVEQRQPVANVQVLVGVLQEELQLVDHLQQRFHERLRASKLNVQAGRHRHLTRQQVLQHFWVERCIAVVGVRGALDQDFGQPPDDGFDWLEELHQQLGDEAGRRLGERLVSVQHVQLRPGDDLTEHGRNLAVLSTERAHQDTEVGRKHPQAVGHQRKLRVDQCLQLAVEVHYALSRSSSLSHSSLTESPLATLTPVSTNWFASVMVRTDSCAEYIADGRFACSRVAAVCTENTSVDLTLFWMLLLV</sequence>